<dbReference type="PANTHER" id="PTHR43228">
    <property type="entry name" value="TWO-COMPONENT RESPONSE REGULATOR"/>
    <property type="match status" value="1"/>
</dbReference>
<protein>
    <submittedName>
        <fullName evidence="3">Response regulator</fullName>
    </submittedName>
</protein>
<dbReference type="InterPro" id="IPR001789">
    <property type="entry name" value="Sig_transdc_resp-reg_receiver"/>
</dbReference>
<keyword evidence="4" id="KW-1185">Reference proteome</keyword>
<proteinExistence type="predicted"/>
<dbReference type="PANTHER" id="PTHR43228:SF1">
    <property type="entry name" value="TWO-COMPONENT RESPONSE REGULATOR ARR22"/>
    <property type="match status" value="1"/>
</dbReference>
<feature type="modified residue" description="4-aspartylphosphate" evidence="1">
    <location>
        <position position="55"/>
    </location>
</feature>
<accession>A0A7K3NR72</accession>
<dbReference type="GO" id="GO:0000160">
    <property type="term" value="P:phosphorelay signal transduction system"/>
    <property type="evidence" value="ECO:0007669"/>
    <property type="project" value="InterPro"/>
</dbReference>
<dbReference type="InterPro" id="IPR011006">
    <property type="entry name" value="CheY-like_superfamily"/>
</dbReference>
<gene>
    <name evidence="3" type="ORF">G3N56_18345</name>
</gene>
<name>A0A7K3NR72_9BACT</name>
<dbReference type="PROSITE" id="PS50110">
    <property type="entry name" value="RESPONSE_REGULATORY"/>
    <property type="match status" value="1"/>
</dbReference>
<keyword evidence="1" id="KW-0597">Phosphoprotein</keyword>
<dbReference type="AlphaFoldDB" id="A0A7K3NR72"/>
<dbReference type="RefSeq" id="WP_163303770.1">
    <property type="nucleotide sequence ID" value="NZ_JAAGRQ010000129.1"/>
</dbReference>
<dbReference type="SUPFAM" id="SSF52172">
    <property type="entry name" value="CheY-like"/>
    <property type="match status" value="1"/>
</dbReference>
<reference evidence="3 4" key="1">
    <citation type="submission" date="2020-02" db="EMBL/GenBank/DDBJ databases">
        <title>Comparative genomics of sulfur disproportionating microorganisms.</title>
        <authorList>
            <person name="Ward L.M."/>
            <person name="Bertran E."/>
            <person name="Johnston D.T."/>
        </authorList>
    </citation>
    <scope>NUCLEOTIDE SEQUENCE [LARGE SCALE GENOMIC DNA]</scope>
    <source>
        <strain evidence="3 4">DSM 3696</strain>
    </source>
</reference>
<dbReference type="Pfam" id="PF00072">
    <property type="entry name" value="Response_reg"/>
    <property type="match status" value="1"/>
</dbReference>
<evidence type="ECO:0000259" key="2">
    <source>
        <dbReference type="PROSITE" id="PS50110"/>
    </source>
</evidence>
<organism evidence="3 4">
    <name type="scientific">Desulfolutivibrio sulfodismutans</name>
    <dbReference type="NCBI Taxonomy" id="63561"/>
    <lineage>
        <taxon>Bacteria</taxon>
        <taxon>Pseudomonadati</taxon>
        <taxon>Thermodesulfobacteriota</taxon>
        <taxon>Desulfovibrionia</taxon>
        <taxon>Desulfovibrionales</taxon>
        <taxon>Desulfovibrionaceae</taxon>
        <taxon>Desulfolutivibrio</taxon>
    </lineage>
</organism>
<dbReference type="Gene3D" id="3.40.50.2300">
    <property type="match status" value="1"/>
</dbReference>
<dbReference type="InterPro" id="IPR052048">
    <property type="entry name" value="ST_Response_Regulator"/>
</dbReference>
<evidence type="ECO:0000313" key="3">
    <source>
        <dbReference type="EMBL" id="NDY58700.1"/>
    </source>
</evidence>
<evidence type="ECO:0000313" key="4">
    <source>
        <dbReference type="Proteomes" id="UP000469724"/>
    </source>
</evidence>
<evidence type="ECO:0000256" key="1">
    <source>
        <dbReference type="PROSITE-ProRule" id="PRU00169"/>
    </source>
</evidence>
<dbReference type="EMBL" id="JAAGRQ010000129">
    <property type="protein sequence ID" value="NDY58700.1"/>
    <property type="molecule type" value="Genomic_DNA"/>
</dbReference>
<dbReference type="CDD" id="cd17546">
    <property type="entry name" value="REC_hyHK_CKI1_RcsC-like"/>
    <property type="match status" value="1"/>
</dbReference>
<comment type="caution">
    <text evidence="3">The sequence shown here is derived from an EMBL/GenBank/DDBJ whole genome shotgun (WGS) entry which is preliminary data.</text>
</comment>
<feature type="domain" description="Response regulatory" evidence="2">
    <location>
        <begin position="2"/>
        <end position="129"/>
    </location>
</feature>
<dbReference type="SMART" id="SM00448">
    <property type="entry name" value="REC"/>
    <property type="match status" value="1"/>
</dbReference>
<sequence>MHFLIVDDDEASRMVLMAHLKHYGICDICGNGALAVEAVAKSLNSGRPYDVIFMDIVMPGPDGHETLEKIHALEKQAGIAPENRAKAIMVTSMDDEDNTMTALFEDGVSAYLIKPVAKTELVTKLAALGIVEL</sequence>
<dbReference type="Proteomes" id="UP000469724">
    <property type="component" value="Unassembled WGS sequence"/>
</dbReference>